<reference evidence="5 6" key="1">
    <citation type="submission" date="2016-10" db="EMBL/GenBank/DDBJ databases">
        <authorList>
            <person name="de Groot N.N."/>
        </authorList>
    </citation>
    <scope>NUCLEOTIDE SEQUENCE [LARGE SCALE GENOMIC DNA]</scope>
    <source>
        <strain evidence="5 6">DSM 43794</strain>
    </source>
</reference>
<dbReference type="EMBL" id="FNKK01000002">
    <property type="protein sequence ID" value="SDQ60391.1"/>
    <property type="molecule type" value="Genomic_DNA"/>
</dbReference>
<dbReference type="Pfam" id="PF12802">
    <property type="entry name" value="MarR_2"/>
    <property type="match status" value="1"/>
</dbReference>
<accession>A0A1H1C883</accession>
<name>A0A1H1C883_9ACTN</name>
<dbReference type="GO" id="GO:0003677">
    <property type="term" value="F:DNA binding"/>
    <property type="evidence" value="ECO:0007669"/>
    <property type="project" value="UniProtKB-KW"/>
</dbReference>
<dbReference type="PRINTS" id="PR00598">
    <property type="entry name" value="HTHMARR"/>
</dbReference>
<dbReference type="Gene3D" id="1.10.10.10">
    <property type="entry name" value="Winged helix-like DNA-binding domain superfamily/Winged helix DNA-binding domain"/>
    <property type="match status" value="1"/>
</dbReference>
<keyword evidence="6" id="KW-1185">Reference proteome</keyword>
<dbReference type="GO" id="GO:0003700">
    <property type="term" value="F:DNA-binding transcription factor activity"/>
    <property type="evidence" value="ECO:0007669"/>
    <property type="project" value="InterPro"/>
</dbReference>
<dbReference type="PANTHER" id="PTHR33164:SF57">
    <property type="entry name" value="MARR-FAMILY TRANSCRIPTIONAL REGULATOR"/>
    <property type="match status" value="1"/>
</dbReference>
<dbReference type="PROSITE" id="PS01117">
    <property type="entry name" value="HTH_MARR_1"/>
    <property type="match status" value="1"/>
</dbReference>
<dbReference type="GO" id="GO:0006950">
    <property type="term" value="P:response to stress"/>
    <property type="evidence" value="ECO:0007669"/>
    <property type="project" value="TreeGrafter"/>
</dbReference>
<dbReference type="InterPro" id="IPR000835">
    <property type="entry name" value="HTH_MarR-typ"/>
</dbReference>
<evidence type="ECO:0000256" key="3">
    <source>
        <dbReference type="ARBA" id="ARBA00023163"/>
    </source>
</evidence>
<dbReference type="SUPFAM" id="SSF46785">
    <property type="entry name" value="Winged helix' DNA-binding domain"/>
    <property type="match status" value="1"/>
</dbReference>
<evidence type="ECO:0000313" key="6">
    <source>
        <dbReference type="Proteomes" id="UP000217103"/>
    </source>
</evidence>
<proteinExistence type="predicted"/>
<dbReference type="SMART" id="SM00347">
    <property type="entry name" value="HTH_MARR"/>
    <property type="match status" value="1"/>
</dbReference>
<dbReference type="PANTHER" id="PTHR33164">
    <property type="entry name" value="TRANSCRIPTIONAL REGULATOR, MARR FAMILY"/>
    <property type="match status" value="1"/>
</dbReference>
<keyword evidence="1" id="KW-0805">Transcription regulation</keyword>
<dbReference type="InterPro" id="IPR039422">
    <property type="entry name" value="MarR/SlyA-like"/>
</dbReference>
<keyword evidence="2 5" id="KW-0238">DNA-binding</keyword>
<organism evidence="5 6">
    <name type="scientific">Thermostaphylospora chromogena</name>
    <dbReference type="NCBI Taxonomy" id="35622"/>
    <lineage>
        <taxon>Bacteria</taxon>
        <taxon>Bacillati</taxon>
        <taxon>Actinomycetota</taxon>
        <taxon>Actinomycetes</taxon>
        <taxon>Streptosporangiales</taxon>
        <taxon>Thermomonosporaceae</taxon>
        <taxon>Thermostaphylospora</taxon>
    </lineage>
</organism>
<evidence type="ECO:0000259" key="4">
    <source>
        <dbReference type="PROSITE" id="PS50995"/>
    </source>
</evidence>
<gene>
    <name evidence="5" type="ORF">SAMN04489764_1348</name>
</gene>
<evidence type="ECO:0000256" key="2">
    <source>
        <dbReference type="ARBA" id="ARBA00023125"/>
    </source>
</evidence>
<feature type="domain" description="HTH marR-type" evidence="4">
    <location>
        <begin position="15"/>
        <end position="149"/>
    </location>
</feature>
<dbReference type="InterPro" id="IPR023187">
    <property type="entry name" value="Tscrpt_reg_MarR-type_CS"/>
</dbReference>
<keyword evidence="3" id="KW-0804">Transcription</keyword>
<dbReference type="AlphaFoldDB" id="A0A1H1C883"/>
<dbReference type="RefSeq" id="WP_165634725.1">
    <property type="nucleotide sequence ID" value="NZ_FNKK01000002.1"/>
</dbReference>
<dbReference type="PROSITE" id="PS50995">
    <property type="entry name" value="HTH_MARR_2"/>
    <property type="match status" value="1"/>
</dbReference>
<dbReference type="InterPro" id="IPR036390">
    <property type="entry name" value="WH_DNA-bd_sf"/>
</dbReference>
<evidence type="ECO:0000313" key="5">
    <source>
        <dbReference type="EMBL" id="SDQ60391.1"/>
    </source>
</evidence>
<dbReference type="InterPro" id="IPR036388">
    <property type="entry name" value="WH-like_DNA-bd_sf"/>
</dbReference>
<evidence type="ECO:0000256" key="1">
    <source>
        <dbReference type="ARBA" id="ARBA00023015"/>
    </source>
</evidence>
<dbReference type="Proteomes" id="UP000217103">
    <property type="component" value="Unassembled WGS sequence"/>
</dbReference>
<protein>
    <submittedName>
        <fullName evidence="5">DNA-binding transcriptional regulator, MarR family</fullName>
    </submittedName>
</protein>
<dbReference type="STRING" id="35622.SAMN04489764_1348"/>
<sequence length="154" mass="17369">MTTRSGKRGGEGEVTLPIPALLAQAKDLMVHQLHRRLAAEGFEGIRYRHGSVFRFIDPEGSRLTVLAERSGLTKQALGEVVTELERYGYVERTADPNDRRAKIIRLTDEGRKGQLAAARILKDIEQEWARHLGQDRITALRRTLEEVIGLETAR</sequence>